<dbReference type="AlphaFoldDB" id="A0A8J3EZY5"/>
<gene>
    <name evidence="1" type="ORF">GCM10007377_15830</name>
</gene>
<dbReference type="EMBL" id="BMDH01000006">
    <property type="protein sequence ID" value="GGI15424.1"/>
    <property type="molecule type" value="Genomic_DNA"/>
</dbReference>
<evidence type="ECO:0000313" key="1">
    <source>
        <dbReference type="EMBL" id="GGI15424.1"/>
    </source>
</evidence>
<reference evidence="1" key="2">
    <citation type="submission" date="2020-09" db="EMBL/GenBank/DDBJ databases">
        <authorList>
            <person name="Sun Q."/>
            <person name="Sedlacek I."/>
        </authorList>
    </citation>
    <scope>NUCLEOTIDE SEQUENCE</scope>
    <source>
        <strain evidence="1">CCM 8606</strain>
    </source>
</reference>
<reference evidence="1" key="1">
    <citation type="journal article" date="2014" name="Int. J. Syst. Evol. Microbiol.">
        <title>Complete genome sequence of Corynebacterium casei LMG S-19264T (=DSM 44701T), isolated from a smear-ripened cheese.</title>
        <authorList>
            <consortium name="US DOE Joint Genome Institute (JGI-PGF)"/>
            <person name="Walter F."/>
            <person name="Albersmeier A."/>
            <person name="Kalinowski J."/>
            <person name="Ruckert C."/>
        </authorList>
    </citation>
    <scope>NUCLEOTIDE SEQUENCE</scope>
    <source>
        <strain evidence="1">CCM 8606</strain>
    </source>
</reference>
<comment type="caution">
    <text evidence="1">The sequence shown here is derived from an EMBL/GenBank/DDBJ whole genome shotgun (WGS) entry which is preliminary data.</text>
</comment>
<dbReference type="Proteomes" id="UP000619536">
    <property type="component" value="Unassembled WGS sequence"/>
</dbReference>
<organism evidence="1 2">
    <name type="scientific">Galliscardovia ingluviei</name>
    <dbReference type="NCBI Taxonomy" id="1769422"/>
    <lineage>
        <taxon>Bacteria</taxon>
        <taxon>Bacillati</taxon>
        <taxon>Actinomycetota</taxon>
        <taxon>Actinomycetes</taxon>
        <taxon>Bifidobacteriales</taxon>
        <taxon>Bifidobacteriaceae</taxon>
        <taxon>Galliscardovia</taxon>
    </lineage>
</organism>
<dbReference type="RefSeq" id="WP_188355750.1">
    <property type="nucleotide sequence ID" value="NZ_BMDH01000006.1"/>
</dbReference>
<name>A0A8J3EZY5_9BIFI</name>
<protein>
    <submittedName>
        <fullName evidence="1">Uncharacterized protein</fullName>
    </submittedName>
</protein>
<proteinExistence type="predicted"/>
<keyword evidence="2" id="KW-1185">Reference proteome</keyword>
<accession>A0A8J3EZY5</accession>
<evidence type="ECO:0000313" key="2">
    <source>
        <dbReference type="Proteomes" id="UP000619536"/>
    </source>
</evidence>
<sequence>MSVAIVGNTGINAIAHAASSFIYEYGQFLSTEEKLPITTFDITTIGQYLYQRNMDAFNQRYCGDNPAPQFKPYYSDDISPVFTLAAIDAYLYQVSDLYDDKLTYLLTQARLYTIETMDGYDEAWRQAMSN</sequence>